<evidence type="ECO:0000313" key="1">
    <source>
        <dbReference type="EMBL" id="RHN10933.1"/>
    </source>
</evidence>
<dbReference type="EMBL" id="QRQN01000004">
    <property type="protein sequence ID" value="RHN10933.1"/>
    <property type="molecule type" value="Genomic_DNA"/>
</dbReference>
<dbReference type="Proteomes" id="UP000283586">
    <property type="component" value="Unassembled WGS sequence"/>
</dbReference>
<comment type="caution">
    <text evidence="1">The sequence shown here is derived from an EMBL/GenBank/DDBJ whole genome shotgun (WGS) entry which is preliminary data.</text>
</comment>
<dbReference type="AlphaFoldDB" id="A0A415TYI3"/>
<protein>
    <submittedName>
        <fullName evidence="1">Uncharacterized protein</fullName>
    </submittedName>
</protein>
<name>A0A415TYI3_9FIRM</name>
<evidence type="ECO:0000313" key="2">
    <source>
        <dbReference type="Proteomes" id="UP000283586"/>
    </source>
</evidence>
<dbReference type="RefSeq" id="WP_118488356.1">
    <property type="nucleotide sequence ID" value="NZ_CACRUM010000002.1"/>
</dbReference>
<accession>A0A415TYI3</accession>
<gene>
    <name evidence="1" type="ORF">DWZ31_05180</name>
</gene>
<reference evidence="1 2" key="1">
    <citation type="submission" date="2018-08" db="EMBL/GenBank/DDBJ databases">
        <title>A genome reference for cultivated species of the human gut microbiota.</title>
        <authorList>
            <person name="Zou Y."/>
            <person name="Xue W."/>
            <person name="Luo G."/>
        </authorList>
    </citation>
    <scope>NUCLEOTIDE SEQUENCE [LARGE SCALE GENOMIC DNA]</scope>
    <source>
        <strain evidence="1 2">AF31-21AC</strain>
    </source>
</reference>
<organism evidence="1 2">
    <name type="scientific">Roseburia intestinalis</name>
    <dbReference type="NCBI Taxonomy" id="166486"/>
    <lineage>
        <taxon>Bacteria</taxon>
        <taxon>Bacillati</taxon>
        <taxon>Bacillota</taxon>
        <taxon>Clostridia</taxon>
        <taxon>Lachnospirales</taxon>
        <taxon>Lachnospiraceae</taxon>
        <taxon>Roseburia</taxon>
    </lineage>
</organism>
<sequence>MEMVYEKVKLFRKQMEILIPEGFKDMPDYVARKKYPSKHRPPVILMDKNNMVNFTFHLMDMTLAEGQLNKAAEGFVKSMKQVYVNAKFQELQYGERNDGGKIAWLAYETMAIDADIFNIMFITPLEGKLLYGSFNCILGMQDEWEEIAMYCIRTITKVEEEQQ</sequence>
<proteinExistence type="predicted"/>